<keyword evidence="1" id="KW-0812">Transmembrane</keyword>
<keyword evidence="2" id="KW-0732">Signal</keyword>
<reference evidence="3" key="1">
    <citation type="submission" date="2018-01" db="EMBL/GenBank/DDBJ databases">
        <title>An insight into the sialome of Amazonian anophelines.</title>
        <authorList>
            <person name="Ribeiro J.M."/>
            <person name="Scarpassa V."/>
            <person name="Calvo E."/>
        </authorList>
    </citation>
    <scope>NUCLEOTIDE SEQUENCE</scope>
</reference>
<protein>
    <recommendedName>
        <fullName evidence="4">Secreted protein</fullName>
    </recommendedName>
</protein>
<dbReference type="AlphaFoldDB" id="A0A2M4D7X8"/>
<dbReference type="EMBL" id="GGFL01008990">
    <property type="protein sequence ID" value="MBW73168.1"/>
    <property type="molecule type" value="Transcribed_RNA"/>
</dbReference>
<proteinExistence type="predicted"/>
<evidence type="ECO:0000313" key="3">
    <source>
        <dbReference type="EMBL" id="MBW73168.1"/>
    </source>
</evidence>
<feature type="transmembrane region" description="Helical" evidence="1">
    <location>
        <begin position="29"/>
        <end position="45"/>
    </location>
</feature>
<sequence length="69" mass="7221">MMLLSLLLSLALLLMPAFDVQPPPPPLPTLVLLLVLLLLLLLPLLPAATPSLGPAVSSILIMMVTISVS</sequence>
<keyword evidence="1" id="KW-0472">Membrane</keyword>
<feature type="chain" id="PRO_5014663115" description="Secreted protein" evidence="2">
    <location>
        <begin position="20"/>
        <end position="69"/>
    </location>
</feature>
<feature type="signal peptide" evidence="2">
    <location>
        <begin position="1"/>
        <end position="19"/>
    </location>
</feature>
<evidence type="ECO:0000256" key="1">
    <source>
        <dbReference type="SAM" id="Phobius"/>
    </source>
</evidence>
<organism evidence="3">
    <name type="scientific">Anopheles darlingi</name>
    <name type="common">Mosquito</name>
    <dbReference type="NCBI Taxonomy" id="43151"/>
    <lineage>
        <taxon>Eukaryota</taxon>
        <taxon>Metazoa</taxon>
        <taxon>Ecdysozoa</taxon>
        <taxon>Arthropoda</taxon>
        <taxon>Hexapoda</taxon>
        <taxon>Insecta</taxon>
        <taxon>Pterygota</taxon>
        <taxon>Neoptera</taxon>
        <taxon>Endopterygota</taxon>
        <taxon>Diptera</taxon>
        <taxon>Nematocera</taxon>
        <taxon>Culicoidea</taxon>
        <taxon>Culicidae</taxon>
        <taxon>Anophelinae</taxon>
        <taxon>Anopheles</taxon>
    </lineage>
</organism>
<keyword evidence="1" id="KW-1133">Transmembrane helix</keyword>
<evidence type="ECO:0008006" key="4">
    <source>
        <dbReference type="Google" id="ProtNLM"/>
    </source>
</evidence>
<accession>A0A2M4D7X8</accession>
<evidence type="ECO:0000256" key="2">
    <source>
        <dbReference type="SAM" id="SignalP"/>
    </source>
</evidence>
<name>A0A2M4D7X8_ANODA</name>